<dbReference type="AlphaFoldDB" id="A0A9N9VFJ8"/>
<dbReference type="PANTHER" id="PTHR24305:SF77">
    <property type="entry name" value="CYTOCHROME P450 MONOOXYGENASE"/>
    <property type="match status" value="1"/>
</dbReference>
<comment type="similarity">
    <text evidence="2">Belongs to the cytochrome P450 family.</text>
</comment>
<proteinExistence type="inferred from homology"/>
<keyword evidence="5" id="KW-0560">Oxidoreductase</keyword>
<name>A0A9N9VFJ8_9HYPO</name>
<sequence length="106" mass="12226">MSVMRNKGVFGEDADVFRPERWLGLDPAQRRHMANTAELSFGYGRFGCSGKQVAFIELNKIYVELLRYFDFHLVNPGKPFDFTANAFTQHAKGLWVRVTERKPISQ</sequence>
<dbReference type="GO" id="GO:0005506">
    <property type="term" value="F:iron ion binding"/>
    <property type="evidence" value="ECO:0007669"/>
    <property type="project" value="InterPro"/>
</dbReference>
<dbReference type="Gene3D" id="1.10.630.10">
    <property type="entry name" value="Cytochrome P450"/>
    <property type="match status" value="1"/>
</dbReference>
<dbReference type="SUPFAM" id="SSF48264">
    <property type="entry name" value="Cytochrome P450"/>
    <property type="match status" value="1"/>
</dbReference>
<comment type="caution">
    <text evidence="8">The sequence shown here is derived from an EMBL/GenBank/DDBJ whole genome shotgun (WGS) entry which is preliminary data.</text>
</comment>
<evidence type="ECO:0000256" key="4">
    <source>
        <dbReference type="ARBA" id="ARBA00022723"/>
    </source>
</evidence>
<evidence type="ECO:0000256" key="3">
    <source>
        <dbReference type="ARBA" id="ARBA00022617"/>
    </source>
</evidence>
<keyword evidence="3" id="KW-0349">Heme</keyword>
<keyword evidence="7" id="KW-0503">Monooxygenase</keyword>
<evidence type="ECO:0000256" key="7">
    <source>
        <dbReference type="ARBA" id="ARBA00023033"/>
    </source>
</evidence>
<dbReference type="InterPro" id="IPR036396">
    <property type="entry name" value="Cyt_P450_sf"/>
</dbReference>
<dbReference type="GO" id="GO:0004497">
    <property type="term" value="F:monooxygenase activity"/>
    <property type="evidence" value="ECO:0007669"/>
    <property type="project" value="UniProtKB-KW"/>
</dbReference>
<evidence type="ECO:0000313" key="8">
    <source>
        <dbReference type="EMBL" id="CAH0020831.1"/>
    </source>
</evidence>
<organism evidence="8 9">
    <name type="scientific">Clonostachys rhizophaga</name>
    <dbReference type="NCBI Taxonomy" id="160324"/>
    <lineage>
        <taxon>Eukaryota</taxon>
        <taxon>Fungi</taxon>
        <taxon>Dikarya</taxon>
        <taxon>Ascomycota</taxon>
        <taxon>Pezizomycotina</taxon>
        <taxon>Sordariomycetes</taxon>
        <taxon>Hypocreomycetidae</taxon>
        <taxon>Hypocreales</taxon>
        <taxon>Bionectriaceae</taxon>
        <taxon>Clonostachys</taxon>
    </lineage>
</organism>
<dbReference type="PANTHER" id="PTHR24305">
    <property type="entry name" value="CYTOCHROME P450"/>
    <property type="match status" value="1"/>
</dbReference>
<dbReference type="Pfam" id="PF00067">
    <property type="entry name" value="p450"/>
    <property type="match status" value="1"/>
</dbReference>
<dbReference type="InterPro" id="IPR050121">
    <property type="entry name" value="Cytochrome_P450_monoxygenase"/>
</dbReference>
<gene>
    <name evidence="8" type="ORF">CRHIZ90672A_00004646</name>
</gene>
<accession>A0A9N9VFJ8</accession>
<dbReference type="InterPro" id="IPR001128">
    <property type="entry name" value="Cyt_P450"/>
</dbReference>
<evidence type="ECO:0000256" key="6">
    <source>
        <dbReference type="ARBA" id="ARBA00023004"/>
    </source>
</evidence>
<keyword evidence="9" id="KW-1185">Reference proteome</keyword>
<comment type="cofactor">
    <cofactor evidence="1">
        <name>heme</name>
        <dbReference type="ChEBI" id="CHEBI:30413"/>
    </cofactor>
</comment>
<dbReference type="GO" id="GO:0020037">
    <property type="term" value="F:heme binding"/>
    <property type="evidence" value="ECO:0007669"/>
    <property type="project" value="InterPro"/>
</dbReference>
<keyword evidence="4" id="KW-0479">Metal-binding</keyword>
<dbReference type="EMBL" id="CABFNQ020000645">
    <property type="protein sequence ID" value="CAH0020831.1"/>
    <property type="molecule type" value="Genomic_DNA"/>
</dbReference>
<dbReference type="Proteomes" id="UP000696573">
    <property type="component" value="Unassembled WGS sequence"/>
</dbReference>
<evidence type="ECO:0008006" key="10">
    <source>
        <dbReference type="Google" id="ProtNLM"/>
    </source>
</evidence>
<evidence type="ECO:0000256" key="1">
    <source>
        <dbReference type="ARBA" id="ARBA00001971"/>
    </source>
</evidence>
<keyword evidence="6" id="KW-0408">Iron</keyword>
<evidence type="ECO:0000256" key="2">
    <source>
        <dbReference type="ARBA" id="ARBA00010617"/>
    </source>
</evidence>
<evidence type="ECO:0000313" key="9">
    <source>
        <dbReference type="Proteomes" id="UP000696573"/>
    </source>
</evidence>
<protein>
    <recommendedName>
        <fullName evidence="10">Cytochrome P450</fullName>
    </recommendedName>
</protein>
<evidence type="ECO:0000256" key="5">
    <source>
        <dbReference type="ARBA" id="ARBA00023002"/>
    </source>
</evidence>
<dbReference type="GO" id="GO:0016705">
    <property type="term" value="F:oxidoreductase activity, acting on paired donors, with incorporation or reduction of molecular oxygen"/>
    <property type="evidence" value="ECO:0007669"/>
    <property type="project" value="InterPro"/>
</dbReference>
<dbReference type="OrthoDB" id="3934656at2759"/>
<reference evidence="8" key="1">
    <citation type="submission" date="2021-10" db="EMBL/GenBank/DDBJ databases">
        <authorList>
            <person name="Piombo E."/>
        </authorList>
    </citation>
    <scope>NUCLEOTIDE SEQUENCE</scope>
</reference>